<feature type="region of interest" description="Disordered" evidence="1">
    <location>
        <begin position="541"/>
        <end position="600"/>
    </location>
</feature>
<dbReference type="AlphaFoldDB" id="A0A4U5UR35"/>
<evidence type="ECO:0000313" key="2">
    <source>
        <dbReference type="EMBL" id="TKS77544.1"/>
    </source>
</evidence>
<proteinExistence type="predicted"/>
<feature type="region of interest" description="Disordered" evidence="1">
    <location>
        <begin position="174"/>
        <end position="222"/>
    </location>
</feature>
<feature type="compositionally biased region" description="Basic and acidic residues" evidence="1">
    <location>
        <begin position="49"/>
        <end position="61"/>
    </location>
</feature>
<reference evidence="2 3" key="1">
    <citation type="submission" date="2019-01" db="EMBL/GenBank/DDBJ databases">
        <title>Genome Assembly of Collichthys lucidus.</title>
        <authorList>
            <person name="Cai M."/>
            <person name="Xiao S."/>
        </authorList>
    </citation>
    <scope>NUCLEOTIDE SEQUENCE [LARGE SCALE GENOMIC DNA]</scope>
    <source>
        <strain evidence="2">JT15FE1705JMU</strain>
        <tissue evidence="2">Muscle</tissue>
    </source>
</reference>
<dbReference type="STRING" id="240159.A0A4U5UR35"/>
<evidence type="ECO:0000313" key="3">
    <source>
        <dbReference type="Proteomes" id="UP000298787"/>
    </source>
</evidence>
<dbReference type="Proteomes" id="UP000298787">
    <property type="component" value="Chromosome 10"/>
</dbReference>
<name>A0A4U5UR35_COLLU</name>
<feature type="compositionally biased region" description="Acidic residues" evidence="1">
    <location>
        <begin position="583"/>
        <end position="592"/>
    </location>
</feature>
<keyword evidence="3" id="KW-1185">Reference proteome</keyword>
<feature type="region of interest" description="Disordered" evidence="1">
    <location>
        <begin position="1"/>
        <end position="68"/>
    </location>
</feature>
<evidence type="ECO:0000256" key="1">
    <source>
        <dbReference type="SAM" id="MobiDB-lite"/>
    </source>
</evidence>
<feature type="compositionally biased region" description="Polar residues" evidence="1">
    <location>
        <begin position="116"/>
        <end position="143"/>
    </location>
</feature>
<organism evidence="2 3">
    <name type="scientific">Collichthys lucidus</name>
    <name type="common">Big head croaker</name>
    <name type="synonym">Sciaena lucida</name>
    <dbReference type="NCBI Taxonomy" id="240159"/>
    <lineage>
        <taxon>Eukaryota</taxon>
        <taxon>Metazoa</taxon>
        <taxon>Chordata</taxon>
        <taxon>Craniata</taxon>
        <taxon>Vertebrata</taxon>
        <taxon>Euteleostomi</taxon>
        <taxon>Actinopterygii</taxon>
        <taxon>Neopterygii</taxon>
        <taxon>Teleostei</taxon>
        <taxon>Neoteleostei</taxon>
        <taxon>Acanthomorphata</taxon>
        <taxon>Eupercaria</taxon>
        <taxon>Sciaenidae</taxon>
        <taxon>Collichthys</taxon>
    </lineage>
</organism>
<gene>
    <name evidence="2" type="ORF">D9C73_011635</name>
</gene>
<feature type="region of interest" description="Disordered" evidence="1">
    <location>
        <begin position="98"/>
        <end position="143"/>
    </location>
</feature>
<sequence>MDSSPVLRQQSQNKIRSDFMRMKNEHNKMPVHPKPSKLLSAPHLSNQDIENKDPGNTEMGRKAPVRTGVSRLPVLAKSLRLQTPSDFSQSHYRWEEKPLTGKAKKKKPCTRPLPFNLSQSKSSRMATENQQPQTVSQSKTGNHIDNSVCNTRLKPQNINAPTQHPATLKRIVDQSKGAAKSNGKATGNTLPSSTLKTSATLSHPLSSIPNDTMHQNTSTSSAQPALNADACLDHMNLLSLKDPIKTSHASQNIQLTAQGYFSKSSADKGENFQSDHAALLSILRNEGVSATGLGSATPHSKPYNYLPQRVSVMNSRQTAGPTTDSAALQSILQNEGVKAGGPVGATPRNPVRPSGRGTSIYSAQRVPARKDNSEAIGGAVGSMKSVQFSPDSAALQSILQNEGVMAGGPVGATPRNPVRPSGRGTSIYTVCFPSFYFLLPFLVAFETQTQFNLLCYFLSQAQRVPARKTCAEVTGGPVAVALKDTPLKKWTPQRVRDTRRQPMSAMKWHLSTQQTPYAGSPALRSCKTNLPQRQEEVVQRLFDDQEDEQSTDVTDKDPETKAEKLPDQATTTKSHCEDKVETSCDENEDEEQSVLRGQPFIQAPQRESVIFFSTGKKLLRAPRFEQQESTAQHQQHGSEKRKVLPVHEETSPVSEPACQINPSVQSLHRGLVVQKTCTLSPAVAMLRKRLPPLEELRMDEEVATYTSMSVQAVSGFLPPRPRCGNPLASILHFEESSSSPLQER</sequence>
<feature type="compositionally biased region" description="Polar residues" evidence="1">
    <location>
        <begin position="1"/>
        <end position="14"/>
    </location>
</feature>
<dbReference type="EMBL" id="CM014087">
    <property type="protein sequence ID" value="TKS77544.1"/>
    <property type="molecule type" value="Genomic_DNA"/>
</dbReference>
<accession>A0A4U5UR35</accession>
<feature type="compositionally biased region" description="Polar residues" evidence="1">
    <location>
        <begin position="183"/>
        <end position="222"/>
    </location>
</feature>
<protein>
    <submittedName>
        <fullName evidence="2">Uncharacterized protein</fullName>
    </submittedName>
</protein>
<feature type="region of interest" description="Disordered" evidence="1">
    <location>
        <begin position="337"/>
        <end position="358"/>
    </location>
</feature>
<feature type="compositionally biased region" description="Basic and acidic residues" evidence="1">
    <location>
        <begin position="553"/>
        <end position="566"/>
    </location>
</feature>
<feature type="compositionally biased region" description="Basic and acidic residues" evidence="1">
    <location>
        <begin position="15"/>
        <end position="28"/>
    </location>
</feature>
<feature type="region of interest" description="Disordered" evidence="1">
    <location>
        <begin position="624"/>
        <end position="644"/>
    </location>
</feature>